<accession>A0A0A6TDL0</accession>
<sequence>MARKPSALPKIPVKTERVTKRLQFDPALIKRVEAFCDFYAHTVGAKPDWNDAAVALIEHALDGNRDFTKYLAEQNKPAA</sequence>
<evidence type="ECO:0000313" key="2">
    <source>
        <dbReference type="EMBL" id="SON79040.1"/>
    </source>
</evidence>
<evidence type="ECO:0000313" key="8">
    <source>
        <dbReference type="Proteomes" id="UP000234345"/>
    </source>
</evidence>
<dbReference type="Proteomes" id="UP000234345">
    <property type="component" value="Unassembled WGS sequence"/>
</dbReference>
<name>A0A0A6TDL0_XANCH</name>
<evidence type="ECO:0000313" key="4">
    <source>
        <dbReference type="EMBL" id="SOO21991.1"/>
    </source>
</evidence>
<reference evidence="5" key="2">
    <citation type="submission" date="2015-04" db="EMBL/GenBank/DDBJ databases">
        <title>Genome sequencing of pathogens of bean.</title>
        <authorList>
            <person name="Harrison J.W."/>
            <person name="Aritua V."/>
            <person name="Sapp M."/>
            <person name="Smith J."/>
            <person name="Studholme D.J."/>
        </authorList>
    </citation>
    <scope>NUCLEOTIDE SEQUENCE [LARGE SCALE GENOMIC DNA]</scope>
    <source>
        <strain evidence="5">NCPPB 1138</strain>
    </source>
</reference>
<proteinExistence type="predicted"/>
<organism evidence="3 6">
    <name type="scientific">Xanthomonas campestris pv. phaseoli</name>
    <dbReference type="NCBI Taxonomy" id="317013"/>
    <lineage>
        <taxon>Bacteria</taxon>
        <taxon>Pseudomonadati</taxon>
        <taxon>Pseudomonadota</taxon>
        <taxon>Gammaproteobacteria</taxon>
        <taxon>Lysobacterales</taxon>
        <taxon>Lysobacteraceae</taxon>
        <taxon>Xanthomonas</taxon>
    </lineage>
</organism>
<dbReference type="EMBL" id="OCYS01000072">
    <property type="protein sequence ID" value="SON84700.1"/>
    <property type="molecule type" value="Genomic_DNA"/>
</dbReference>
<protein>
    <submittedName>
        <fullName evidence="3">Uncharacterized protein</fullName>
    </submittedName>
</protein>
<evidence type="ECO:0000313" key="5">
    <source>
        <dbReference type="Proteomes" id="UP000031180"/>
    </source>
</evidence>
<dbReference type="Proteomes" id="UP000234166">
    <property type="component" value="Unassembled WGS sequence"/>
</dbReference>
<dbReference type="RefSeq" id="WP_005997461.1">
    <property type="nucleotide sequence ID" value="NZ_CP012048.1"/>
</dbReference>
<evidence type="ECO:0000313" key="6">
    <source>
        <dbReference type="Proteomes" id="UP000234166"/>
    </source>
</evidence>
<dbReference type="EMBL" id="OCYT01000084">
    <property type="protein sequence ID" value="SON79040.1"/>
    <property type="molecule type" value="Genomic_DNA"/>
</dbReference>
<evidence type="ECO:0000313" key="1">
    <source>
        <dbReference type="EMBL" id="KHS33667.1"/>
    </source>
</evidence>
<reference evidence="1" key="1">
    <citation type="journal article" date="2015" name="Front. Microbiol.">
        <title>Genome sequencing reveals a new lineage associated with lablab bean and genetic exchange between pv. and subsp.</title>
        <authorList>
            <person name="Aritua V."/>
            <person name="Harrison J."/>
            <person name="Sapp M."/>
            <person name="Buruchara R."/>
            <person name="Smith J."/>
            <person name="Studholme D.J."/>
        </authorList>
    </citation>
    <scope>NUCLEOTIDE SEQUENCE</scope>
    <source>
        <strain evidence="1">NCPPB 1138</strain>
    </source>
</reference>
<dbReference type="EMBL" id="OCZC01000001">
    <property type="protein sequence ID" value="SOO21991.1"/>
    <property type="molecule type" value="Genomic_DNA"/>
</dbReference>
<evidence type="ECO:0000313" key="7">
    <source>
        <dbReference type="Proteomes" id="UP000234181"/>
    </source>
</evidence>
<dbReference type="GeneID" id="46984252"/>
<dbReference type="EMBL" id="JWTI02000154">
    <property type="protein sequence ID" value="KHS33667.1"/>
    <property type="molecule type" value="Genomic_DNA"/>
</dbReference>
<keyword evidence="7" id="KW-1185">Reference proteome</keyword>
<evidence type="ECO:0000313" key="3">
    <source>
        <dbReference type="EMBL" id="SON84700.1"/>
    </source>
</evidence>
<comment type="caution">
    <text evidence="3">The sequence shown here is derived from an EMBL/GenBank/DDBJ whole genome shotgun (WGS) entry which is preliminary data.</text>
</comment>
<gene>
    <name evidence="1" type="ORF">RN20_21185</name>
    <name evidence="2" type="ORF">XAP6984_30010</name>
    <name evidence="3" type="ORF">XAP7430_20014</name>
    <name evidence="4" type="ORF">XFF6991_10001</name>
</gene>
<dbReference type="Proteomes" id="UP000234181">
    <property type="component" value="Unassembled WGS sequence"/>
</dbReference>
<dbReference type="AlphaFoldDB" id="A0A0A6TDL0"/>
<dbReference type="Proteomes" id="UP000031180">
    <property type="component" value="Unassembled WGS sequence"/>
</dbReference>
<reference evidence="6 7" key="4">
    <citation type="submission" date="2017-10" db="EMBL/GenBank/DDBJ databases">
        <authorList>
            <person name="Regsiter A."/>
            <person name="William W."/>
        </authorList>
    </citation>
    <scope>NUCLEOTIDE SEQUENCE [LARGE SCALE GENOMIC DNA]</scope>
    <source>
        <strain evidence="2 7">CFBP6984</strain>
        <strain evidence="4 8">CFBP6991</strain>
        <strain evidence="3 6">CFBP7430</strain>
    </source>
</reference>
<reference evidence="1" key="3">
    <citation type="submission" date="2015-04" db="EMBL/GenBank/DDBJ databases">
        <authorList>
            <person name="Harrison J.W."/>
            <person name="Aritua V."/>
            <person name="Sapp M."/>
            <person name="Smith J."/>
            <person name="Studholme D.J."/>
        </authorList>
    </citation>
    <scope>NUCLEOTIDE SEQUENCE</scope>
    <source>
        <strain evidence="1">NCPPB 1138</strain>
    </source>
</reference>